<dbReference type="VEuPathDB" id="FungiDB:MELLADRAFT_87929"/>
<organism evidence="3">
    <name type="scientific">Melampsora larici-populina (strain 98AG31 / pathotype 3-4-7)</name>
    <name type="common">Poplar leaf rust fungus</name>
    <dbReference type="NCBI Taxonomy" id="747676"/>
    <lineage>
        <taxon>Eukaryota</taxon>
        <taxon>Fungi</taxon>
        <taxon>Dikarya</taxon>
        <taxon>Basidiomycota</taxon>
        <taxon>Pucciniomycotina</taxon>
        <taxon>Pucciniomycetes</taxon>
        <taxon>Pucciniales</taxon>
        <taxon>Melampsoraceae</taxon>
        <taxon>Melampsora</taxon>
    </lineage>
</organism>
<dbReference type="Proteomes" id="UP000001072">
    <property type="component" value="Unassembled WGS sequence"/>
</dbReference>
<sequence>MVNTRSTSPNARTEACYEYFNRIKQTPDRRNSQGPTGSSSAAKLPESQPPEDGGLYIPESSVEPLVKTNAAKNERKIRLEYHLYSHKKNPQDSQYLEPKPALGPGLPEIVRFALPITEQAFEDFKPSLEHLKNMLFNLADEIDPNQFGNRNSVLLDNAMEKGLVTIHAYIDGHPNYLWDFNRLVWCDAAWVLFLDEVRMNPLKRAGINVTMIDPPKTLLVSPPNNSRKRCHVVRTPESVTTISDQVDKEQGSPQGVYQEFQGSTVSIDHLTVDILRAKVHLADYMIYASIAPNEIKEVIDILRPHRINSFEKFLFPGILDVQQLVKWGIRFGTAMDLMFKSKDYYWHLQKRLNRDEI</sequence>
<reference evidence="3" key="1">
    <citation type="journal article" date="2011" name="Proc. Natl. Acad. Sci. U.S.A.">
        <title>Obligate biotrophy features unraveled by the genomic analysis of rust fungi.</title>
        <authorList>
            <person name="Duplessis S."/>
            <person name="Cuomo C.A."/>
            <person name="Lin Y.-C."/>
            <person name="Aerts A."/>
            <person name="Tisserant E."/>
            <person name="Veneault-Fourrey C."/>
            <person name="Joly D.L."/>
            <person name="Hacquard S."/>
            <person name="Amselem J."/>
            <person name="Cantarel B.L."/>
            <person name="Chiu R."/>
            <person name="Coutinho P.M."/>
            <person name="Feau N."/>
            <person name="Field M."/>
            <person name="Frey P."/>
            <person name="Gelhaye E."/>
            <person name="Goldberg J."/>
            <person name="Grabherr M.G."/>
            <person name="Kodira C.D."/>
            <person name="Kohler A."/>
            <person name="Kuees U."/>
            <person name="Lindquist E.A."/>
            <person name="Lucas S.M."/>
            <person name="Mago R."/>
            <person name="Mauceli E."/>
            <person name="Morin E."/>
            <person name="Murat C."/>
            <person name="Pangilinan J.L."/>
            <person name="Park R."/>
            <person name="Pearson M."/>
            <person name="Quesneville H."/>
            <person name="Rouhier N."/>
            <person name="Sakthikumar S."/>
            <person name="Salamov A.A."/>
            <person name="Schmutz J."/>
            <person name="Selles B."/>
            <person name="Shapiro H."/>
            <person name="Tanguay P."/>
            <person name="Tuskan G.A."/>
            <person name="Henrissat B."/>
            <person name="Van de Peer Y."/>
            <person name="Rouze P."/>
            <person name="Ellis J.G."/>
            <person name="Dodds P.N."/>
            <person name="Schein J.E."/>
            <person name="Zhong S."/>
            <person name="Hamelin R.C."/>
            <person name="Grigoriev I.V."/>
            <person name="Szabo L.J."/>
            <person name="Martin F."/>
        </authorList>
    </citation>
    <scope>NUCLEOTIDE SEQUENCE [LARGE SCALE GENOMIC DNA]</scope>
    <source>
        <strain evidence="3">98AG31 / pathotype 3-4-7</strain>
    </source>
</reference>
<dbReference type="OrthoDB" id="10587712at2759"/>
<evidence type="ECO:0000313" key="2">
    <source>
        <dbReference type="EMBL" id="EGF97123.1"/>
    </source>
</evidence>
<gene>
    <name evidence="2" type="ORF">MELLADRAFT_87929</name>
</gene>
<feature type="compositionally biased region" description="Polar residues" evidence="1">
    <location>
        <begin position="32"/>
        <end position="41"/>
    </location>
</feature>
<protein>
    <submittedName>
        <fullName evidence="2">Uncharacterized protein</fullName>
    </submittedName>
</protein>
<dbReference type="RefSeq" id="XP_007419610.1">
    <property type="nucleotide sequence ID" value="XM_007419548.1"/>
</dbReference>
<accession>F4SE05</accession>
<name>F4SE05_MELLP</name>
<feature type="region of interest" description="Disordered" evidence="1">
    <location>
        <begin position="21"/>
        <end position="61"/>
    </location>
</feature>
<dbReference type="KEGG" id="mlr:MELLADRAFT_87929"/>
<dbReference type="InParanoid" id="F4SE05"/>
<dbReference type="HOGENOM" id="CLU_776294_0_0_1"/>
<evidence type="ECO:0000256" key="1">
    <source>
        <dbReference type="SAM" id="MobiDB-lite"/>
    </source>
</evidence>
<dbReference type="GeneID" id="18934699"/>
<proteinExistence type="predicted"/>
<evidence type="ECO:0000313" key="3">
    <source>
        <dbReference type="Proteomes" id="UP000001072"/>
    </source>
</evidence>
<dbReference type="AlphaFoldDB" id="F4SE05"/>
<keyword evidence="3" id="KW-1185">Reference proteome</keyword>
<dbReference type="EMBL" id="GL883320">
    <property type="protein sequence ID" value="EGF97123.1"/>
    <property type="molecule type" value="Genomic_DNA"/>
</dbReference>